<dbReference type="KEGG" id="csee:C10C_0065"/>
<feature type="compositionally biased region" description="Low complexity" evidence="1">
    <location>
        <begin position="47"/>
        <end position="59"/>
    </location>
</feature>
<feature type="signal peptide" evidence="2">
    <location>
        <begin position="1"/>
        <end position="18"/>
    </location>
</feature>
<dbReference type="Proteomes" id="UP000244926">
    <property type="component" value="Chromosome I"/>
</dbReference>
<keyword evidence="4" id="KW-1185">Reference proteome</keyword>
<evidence type="ECO:0000313" key="4">
    <source>
        <dbReference type="Proteomes" id="UP000244926"/>
    </source>
</evidence>
<protein>
    <submittedName>
        <fullName evidence="3">Uncharacterized protein</fullName>
    </submittedName>
</protein>
<proteinExistence type="predicted"/>
<reference evidence="4" key="1">
    <citation type="submission" date="2017-11" db="EMBL/GenBank/DDBJ databases">
        <authorList>
            <person name="Seth-Smith MB H."/>
        </authorList>
    </citation>
    <scope>NUCLEOTIDE SEQUENCE [LARGE SCALE GENOMIC DNA]</scope>
</reference>
<sequence length="255" mass="28629">MRFLILLTFILVQFSICAAPIRTQTPKSHSKQRSSLKKTKGTRTYRSRSSAATRASISRYKTRTAARQKTGQFEKKPSYAPMQWVPYLGENYSVNIPSFWQCIDDKTQLPEKLDVLFIGKGKGNLTPTINIAQEITGKSSQEYIEEVLAYHKANEMTLESEIFTQIDSPNGKFSIIKTEKNSSWGRVFCLQATAVINHTAYIFTSTATLDDYAELSFIFLKVVSSFQINGGKEAVSGDAILEKALKALQNEKKGK</sequence>
<dbReference type="EMBL" id="LT993738">
    <property type="protein sequence ID" value="SPN73252.1"/>
    <property type="molecule type" value="Genomic_DNA"/>
</dbReference>
<evidence type="ECO:0000313" key="3">
    <source>
        <dbReference type="EMBL" id="SPN73252.1"/>
    </source>
</evidence>
<dbReference type="OrthoDB" id="17710at2"/>
<feature type="compositionally biased region" description="Basic residues" evidence="1">
    <location>
        <begin position="28"/>
        <end position="46"/>
    </location>
</feature>
<feature type="chain" id="PRO_5015341167" evidence="2">
    <location>
        <begin position="19"/>
        <end position="255"/>
    </location>
</feature>
<evidence type="ECO:0000256" key="1">
    <source>
        <dbReference type="SAM" id="MobiDB-lite"/>
    </source>
</evidence>
<feature type="region of interest" description="Disordered" evidence="1">
    <location>
        <begin position="25"/>
        <end position="61"/>
    </location>
</feature>
<organism evidence="3 4">
    <name type="scientific">Chlamydia serpentis</name>
    <dbReference type="NCBI Taxonomy" id="1967782"/>
    <lineage>
        <taxon>Bacteria</taxon>
        <taxon>Pseudomonadati</taxon>
        <taxon>Chlamydiota</taxon>
        <taxon>Chlamydiia</taxon>
        <taxon>Chlamydiales</taxon>
        <taxon>Chlamydiaceae</taxon>
        <taxon>Chlamydia/Chlamydophila group</taxon>
        <taxon>Chlamydia</taxon>
    </lineage>
</organism>
<dbReference type="AlphaFoldDB" id="A0A2R8FAA6"/>
<gene>
    <name evidence="3" type="ORF">C10C_0065</name>
</gene>
<evidence type="ECO:0000256" key="2">
    <source>
        <dbReference type="SAM" id="SignalP"/>
    </source>
</evidence>
<accession>A0A2R8FAA6</accession>
<keyword evidence="2" id="KW-0732">Signal</keyword>
<name>A0A2R8FAA6_9CHLA</name>
<dbReference type="RefSeq" id="WP_108897106.1">
    <property type="nucleotide sequence ID" value="NZ_LT993738.1"/>
</dbReference>